<gene>
    <name evidence="2" type="ORF">SAMN05661093_03526</name>
</gene>
<sequence>MPKKVNDLFNLEKVKHAVRDKAISVVDQVVGRYHREQAEHIARLERQVSELREQLHNEIVHQGDRTRDRVLEFEIRHRRDIPFAADHEAAQESARFVHEQMPTKPAFPHAHKTLEHALSMAPTGGLALEFGVWQGTTLKIIATEREGQGVYGFDSFEGLPEDWRSGFPAGHFTVDGLPDVPGAELVVGWFDDTLPGFLEEHQGVVDFLHVDGDLYSSAKTVLDLVGPRLREGSVILFDEFFNFPGWQNHEYKAWMEYVERTGVQFTYEGYTWNNEQVIARVTKPGKH</sequence>
<dbReference type="GO" id="GO:0008168">
    <property type="term" value="F:methyltransferase activity"/>
    <property type="evidence" value="ECO:0007669"/>
    <property type="project" value="UniProtKB-KW"/>
</dbReference>
<keyword evidence="1" id="KW-0175">Coiled coil</keyword>
<evidence type="ECO:0000313" key="2">
    <source>
        <dbReference type="EMBL" id="SMC98315.1"/>
    </source>
</evidence>
<dbReference type="AlphaFoldDB" id="A0A1Y5XJA2"/>
<dbReference type="RefSeq" id="WP_235038659.1">
    <property type="nucleotide sequence ID" value="NZ_FWXV01000002.1"/>
</dbReference>
<reference evidence="2 3" key="1">
    <citation type="submission" date="2017-04" db="EMBL/GenBank/DDBJ databases">
        <authorList>
            <person name="Afonso C.L."/>
            <person name="Miller P.J."/>
            <person name="Scott M.A."/>
            <person name="Spackman E."/>
            <person name="Goraichik I."/>
            <person name="Dimitrov K.M."/>
            <person name="Suarez D.L."/>
            <person name="Swayne D.E."/>
        </authorList>
    </citation>
    <scope>NUCLEOTIDE SEQUENCE [LARGE SCALE GENOMIC DNA]</scope>
    <source>
        <strain evidence="2 3">DSM 43828</strain>
    </source>
</reference>
<dbReference type="Pfam" id="PF13578">
    <property type="entry name" value="Methyltransf_24"/>
    <property type="match status" value="1"/>
</dbReference>
<feature type="coiled-coil region" evidence="1">
    <location>
        <begin position="34"/>
        <end position="61"/>
    </location>
</feature>
<dbReference type="Gene3D" id="3.40.50.150">
    <property type="entry name" value="Vaccinia Virus protein VP39"/>
    <property type="match status" value="1"/>
</dbReference>
<keyword evidence="2" id="KW-0808">Transferase</keyword>
<organism evidence="2 3">
    <name type="scientific">Kibdelosporangium aridum</name>
    <dbReference type="NCBI Taxonomy" id="2030"/>
    <lineage>
        <taxon>Bacteria</taxon>
        <taxon>Bacillati</taxon>
        <taxon>Actinomycetota</taxon>
        <taxon>Actinomycetes</taxon>
        <taxon>Pseudonocardiales</taxon>
        <taxon>Pseudonocardiaceae</taxon>
        <taxon>Kibdelosporangium</taxon>
    </lineage>
</organism>
<dbReference type="PANTHER" id="PTHR40036:SF1">
    <property type="entry name" value="MACROCIN O-METHYLTRANSFERASE"/>
    <property type="match status" value="1"/>
</dbReference>
<proteinExistence type="predicted"/>
<dbReference type="InterPro" id="IPR008884">
    <property type="entry name" value="TylF_MeTrfase"/>
</dbReference>
<evidence type="ECO:0000256" key="1">
    <source>
        <dbReference type="SAM" id="Coils"/>
    </source>
</evidence>
<dbReference type="PANTHER" id="PTHR40036">
    <property type="entry name" value="MACROCIN O-METHYLTRANSFERASE"/>
    <property type="match status" value="1"/>
</dbReference>
<dbReference type="SUPFAM" id="SSF53335">
    <property type="entry name" value="S-adenosyl-L-methionine-dependent methyltransferases"/>
    <property type="match status" value="1"/>
</dbReference>
<protein>
    <submittedName>
        <fullName evidence="2">Methyltransferase domain-containing protein</fullName>
    </submittedName>
</protein>
<name>A0A1Y5XJA2_KIBAR</name>
<accession>A0A1Y5XJA2</accession>
<keyword evidence="2" id="KW-0489">Methyltransferase</keyword>
<dbReference type="EMBL" id="FWXV01000002">
    <property type="protein sequence ID" value="SMC98315.1"/>
    <property type="molecule type" value="Genomic_DNA"/>
</dbReference>
<dbReference type="InterPro" id="IPR029063">
    <property type="entry name" value="SAM-dependent_MTases_sf"/>
</dbReference>
<evidence type="ECO:0000313" key="3">
    <source>
        <dbReference type="Proteomes" id="UP000192674"/>
    </source>
</evidence>
<dbReference type="GO" id="GO:0032259">
    <property type="term" value="P:methylation"/>
    <property type="evidence" value="ECO:0007669"/>
    <property type="project" value="UniProtKB-KW"/>
</dbReference>
<dbReference type="Proteomes" id="UP000192674">
    <property type="component" value="Unassembled WGS sequence"/>
</dbReference>
<keyword evidence="3" id="KW-1185">Reference proteome</keyword>